<gene>
    <name evidence="2" type="ORF">CPBP_01172</name>
</gene>
<reference evidence="2 3" key="1">
    <citation type="submission" date="2020-06" db="EMBL/GenBank/DDBJ databases">
        <title>The endosymbiont of the kinetoplastid Bodo saltans is a Paracaedibacter-like alpha-proteobacterium possessing a putative toxin-antitoxin system.</title>
        <authorList>
            <person name="Midha S."/>
            <person name="Rigden D.J."/>
            <person name="Siozios S."/>
            <person name="Hurst G.D.D."/>
            <person name="Jackson A.P."/>
        </authorList>
    </citation>
    <scope>NUCLEOTIDE SEQUENCE [LARGE SCALE GENOMIC DNA]</scope>
    <source>
        <strain evidence="2">Lake Konstanz</strain>
    </source>
</reference>
<keyword evidence="1" id="KW-1133">Transmembrane helix</keyword>
<feature type="transmembrane region" description="Helical" evidence="1">
    <location>
        <begin position="152"/>
        <end position="170"/>
    </location>
</feature>
<feature type="transmembrane region" description="Helical" evidence="1">
    <location>
        <begin position="71"/>
        <end position="90"/>
    </location>
</feature>
<organism evidence="2 3">
    <name type="scientific">Candidatus Bodocaedibacter vickermanii</name>
    <dbReference type="NCBI Taxonomy" id="2741701"/>
    <lineage>
        <taxon>Bacteria</taxon>
        <taxon>Pseudomonadati</taxon>
        <taxon>Pseudomonadota</taxon>
        <taxon>Alphaproteobacteria</taxon>
        <taxon>Holosporales</taxon>
        <taxon>Candidatus Paracaedibacteraceae</taxon>
        <taxon>Candidatus Bodocaedibacter</taxon>
    </lineage>
</organism>
<dbReference type="Proteomes" id="UP000594001">
    <property type="component" value="Chromosome"/>
</dbReference>
<evidence type="ECO:0000313" key="3">
    <source>
        <dbReference type="Proteomes" id="UP000594001"/>
    </source>
</evidence>
<evidence type="ECO:0000256" key="1">
    <source>
        <dbReference type="SAM" id="Phobius"/>
    </source>
</evidence>
<protein>
    <submittedName>
        <fullName evidence="2">Uncharacterized protein</fullName>
    </submittedName>
</protein>
<keyword evidence="1" id="KW-0812">Transmembrane</keyword>
<accession>A0A7L9RUS5</accession>
<feature type="transmembrane region" description="Helical" evidence="1">
    <location>
        <begin position="124"/>
        <end position="140"/>
    </location>
</feature>
<dbReference type="EMBL" id="CP054719">
    <property type="protein sequence ID" value="QOL20380.1"/>
    <property type="molecule type" value="Genomic_DNA"/>
</dbReference>
<keyword evidence="1" id="KW-0472">Membrane</keyword>
<keyword evidence="3" id="KW-1185">Reference proteome</keyword>
<feature type="transmembrane region" description="Helical" evidence="1">
    <location>
        <begin position="102"/>
        <end position="119"/>
    </location>
</feature>
<sequence length="180" mass="21146">MNEGCFIALFTEKMLLHFIYIYLFVTVFIYSAFLLLTVYSLSMGKFGLWVIGAIISGMVGINIEIINNKFLPIQITVFIIEIVLYSVLWMKSFNEKRSFSELFNFIMSYKILMLCFAFVTHKKVYIFCSGFLLPIIFNLFKSYIHSKNSVQNFSFIFLLFYISILVYMIRSKTVKDVFVN</sequence>
<dbReference type="KEGG" id="pbal:CPBP_01172"/>
<evidence type="ECO:0000313" key="2">
    <source>
        <dbReference type="EMBL" id="QOL20380.1"/>
    </source>
</evidence>
<feature type="transmembrane region" description="Helical" evidence="1">
    <location>
        <begin position="46"/>
        <end position="65"/>
    </location>
</feature>
<name>A0A7L9RUS5_9PROT</name>
<proteinExistence type="predicted"/>
<feature type="transmembrane region" description="Helical" evidence="1">
    <location>
        <begin position="19"/>
        <end position="39"/>
    </location>
</feature>
<dbReference type="AlphaFoldDB" id="A0A7L9RUS5"/>